<comment type="caution">
    <text evidence="3">The sequence shown here is derived from an EMBL/GenBank/DDBJ whole genome shotgun (WGS) entry which is preliminary data.</text>
</comment>
<evidence type="ECO:0000256" key="1">
    <source>
        <dbReference type="SAM" id="SignalP"/>
    </source>
</evidence>
<feature type="domain" description="DUF4412" evidence="2">
    <location>
        <begin position="36"/>
        <end position="219"/>
    </location>
</feature>
<dbReference type="AlphaFoldDB" id="A0A139SK11"/>
<evidence type="ECO:0000259" key="2">
    <source>
        <dbReference type="Pfam" id="PF14371"/>
    </source>
</evidence>
<dbReference type="RefSeq" id="WP_068712628.1">
    <property type="nucleotide sequence ID" value="NZ_LSZP01000047.1"/>
</dbReference>
<name>A0A139SK11_9BACT</name>
<dbReference type="EMBL" id="LSZP01000047">
    <property type="protein sequence ID" value="KXU34918.1"/>
    <property type="molecule type" value="Genomic_DNA"/>
</dbReference>
<proteinExistence type="predicted"/>
<dbReference type="Proteomes" id="UP000071392">
    <property type="component" value="Unassembled WGS sequence"/>
</dbReference>
<gene>
    <name evidence="3" type="ORF">AXK12_06725</name>
</gene>
<reference evidence="3 4" key="1">
    <citation type="submission" date="2016-02" db="EMBL/GenBank/DDBJ databases">
        <authorList>
            <person name="Wen L."/>
            <person name="He K."/>
            <person name="Yang H."/>
        </authorList>
    </citation>
    <scope>NUCLEOTIDE SEQUENCE [LARGE SCALE GENOMIC DNA]</scope>
    <source>
        <strain evidence="3 4">CV41</strain>
    </source>
</reference>
<sequence length="235" mass="25618">MPKRLRHLALATLALLSAALTPANAARAKSAAIKPFEGTATIKVTHDRVGTHVFDYKVKSSRLRTELEVSEGVRAVTIVDFFKNEVFVLLPGQPLFVTMSLENSAQVALGHNIDTVTIEPTRARKKILGYRCTKYLVRDESDAFEVWATDQLGSFMGLGLAAEADAKFAPPWVSALAGKGFFPLRVQSLPGSKNTLSMETLSVQQNAQADDLFVPPPSYREFQVGGLVEDLLGSR</sequence>
<feature type="chain" id="PRO_5007299244" description="DUF4412 domain-containing protein" evidence="1">
    <location>
        <begin position="26"/>
        <end position="235"/>
    </location>
</feature>
<feature type="signal peptide" evidence="1">
    <location>
        <begin position="1"/>
        <end position="25"/>
    </location>
</feature>
<keyword evidence="4" id="KW-1185">Reference proteome</keyword>
<organism evidence="3 4">
    <name type="scientific">Cephaloticoccus capnophilus</name>
    <dbReference type="NCBI Taxonomy" id="1548208"/>
    <lineage>
        <taxon>Bacteria</taxon>
        <taxon>Pseudomonadati</taxon>
        <taxon>Verrucomicrobiota</taxon>
        <taxon>Opitutia</taxon>
        <taxon>Opitutales</taxon>
        <taxon>Opitutaceae</taxon>
        <taxon>Cephaloticoccus</taxon>
    </lineage>
</organism>
<dbReference type="InterPro" id="IPR025524">
    <property type="entry name" value="DUF4412"/>
</dbReference>
<dbReference type="Pfam" id="PF14371">
    <property type="entry name" value="DUF4412"/>
    <property type="match status" value="1"/>
</dbReference>
<protein>
    <recommendedName>
        <fullName evidence="2">DUF4412 domain-containing protein</fullName>
    </recommendedName>
</protein>
<accession>A0A139SK11</accession>
<evidence type="ECO:0000313" key="3">
    <source>
        <dbReference type="EMBL" id="KXU34918.1"/>
    </source>
</evidence>
<keyword evidence="1" id="KW-0732">Signal</keyword>
<evidence type="ECO:0000313" key="4">
    <source>
        <dbReference type="Proteomes" id="UP000071392"/>
    </source>
</evidence>
<dbReference type="OrthoDB" id="9798841at2"/>